<evidence type="ECO:0000313" key="4">
    <source>
        <dbReference type="EMBL" id="OAJ93138.1"/>
    </source>
</evidence>
<dbReference type="SUPFAM" id="SSF53850">
    <property type="entry name" value="Periplasmic binding protein-like II"/>
    <property type="match status" value="1"/>
</dbReference>
<protein>
    <submittedName>
        <fullName evidence="4">Amino acid ABC transporter substrate-binding protein</fullName>
    </submittedName>
</protein>
<organism evidence="4 5">
    <name type="scientific">Vibrio bivalvicida</name>
    <dbReference type="NCBI Taxonomy" id="1276888"/>
    <lineage>
        <taxon>Bacteria</taxon>
        <taxon>Pseudomonadati</taxon>
        <taxon>Pseudomonadota</taxon>
        <taxon>Gammaproteobacteria</taxon>
        <taxon>Vibrionales</taxon>
        <taxon>Vibrionaceae</taxon>
        <taxon>Vibrio</taxon>
        <taxon>Vibrio oreintalis group</taxon>
    </lineage>
</organism>
<comment type="caution">
    <text evidence="4">The sequence shown here is derived from an EMBL/GenBank/DDBJ whole genome shotgun (WGS) entry which is preliminary data.</text>
</comment>
<feature type="domain" description="Solute-binding protein family 3/N-terminal" evidence="3">
    <location>
        <begin position="34"/>
        <end position="237"/>
    </location>
</feature>
<dbReference type="PANTHER" id="PTHR35936:SF6">
    <property type="entry name" value="AMINO ACID ABC TRANSPORTER SUBSTRATE-BINDING PAAT FAMILY PROTEIN"/>
    <property type="match status" value="1"/>
</dbReference>
<gene>
    <name evidence="4" type="ORF">APB76_16405</name>
</gene>
<dbReference type="PANTHER" id="PTHR35936">
    <property type="entry name" value="MEMBRANE-BOUND LYTIC MUREIN TRANSGLYCOSYLASE F"/>
    <property type="match status" value="1"/>
</dbReference>
<sequence length="250" mass="28334">MLAFISVVMCSEATGSDRIQTIKVVSEEWQGYTNSDGTGLYWEIVTAVFSSAGIQVELSTTPWKRAKQQVKRQVADAYVGDYYYPEGHIGFLYPSWHISIEEDVVVRFRKGTLDWENRRYGSLHEKKIAWVRGYDFDQGFLEGVRLIKVEIDSVEQGVTLLEKGRVDALVDYDSALSMHAPSTSTSQFVTAVTKKGEKLFVVFSDSENSNSLAAIFDIEMEKLVKNGTIAELYEKYGINFEPYQSSIQKR</sequence>
<dbReference type="Proteomes" id="UP000078406">
    <property type="component" value="Unassembled WGS sequence"/>
</dbReference>
<keyword evidence="2" id="KW-0732">Signal</keyword>
<proteinExistence type="inferred from homology"/>
<evidence type="ECO:0000256" key="2">
    <source>
        <dbReference type="ARBA" id="ARBA00022729"/>
    </source>
</evidence>
<dbReference type="AlphaFoldDB" id="A0A177XX30"/>
<evidence type="ECO:0000313" key="5">
    <source>
        <dbReference type="Proteomes" id="UP000078406"/>
    </source>
</evidence>
<evidence type="ECO:0000259" key="3">
    <source>
        <dbReference type="Pfam" id="PF00497"/>
    </source>
</evidence>
<dbReference type="Gene3D" id="3.40.190.10">
    <property type="entry name" value="Periplasmic binding protein-like II"/>
    <property type="match status" value="2"/>
</dbReference>
<dbReference type="EMBL" id="LLEI02000045">
    <property type="protein sequence ID" value="OAJ93138.1"/>
    <property type="molecule type" value="Genomic_DNA"/>
</dbReference>
<dbReference type="InterPro" id="IPR001638">
    <property type="entry name" value="Solute-binding_3/MltF_N"/>
</dbReference>
<comment type="similarity">
    <text evidence="1">Belongs to the bacterial solute-binding protein 3 family.</text>
</comment>
<reference evidence="4 5" key="1">
    <citation type="journal article" date="2016" name="Syst. Appl. Microbiol.">
        <title>Vibrio bivalvicida sp. nov., a novel larval pathogen for bivalve molluscs reared in a hatchery.</title>
        <authorList>
            <person name="Dubert J."/>
            <person name="Romalde J.L."/>
            <person name="Prado S."/>
            <person name="Barja J.L."/>
        </authorList>
    </citation>
    <scope>NUCLEOTIDE SEQUENCE [LARGE SCALE GENOMIC DNA]</scope>
    <source>
        <strain evidence="4 5">605</strain>
    </source>
</reference>
<dbReference type="Pfam" id="PF00497">
    <property type="entry name" value="SBP_bac_3"/>
    <property type="match status" value="1"/>
</dbReference>
<name>A0A177XX30_9VIBR</name>
<evidence type="ECO:0000256" key="1">
    <source>
        <dbReference type="ARBA" id="ARBA00010333"/>
    </source>
</evidence>
<accession>A0A177XX30</accession>